<evidence type="ECO:0000313" key="5">
    <source>
        <dbReference type="Proteomes" id="UP000281098"/>
    </source>
</evidence>
<reference evidence="3 5" key="2">
    <citation type="submission" date="2018-08" db="EMBL/GenBank/DDBJ databases">
        <title>Comparative analysis of Burkholderia isolates from Puerto Rico.</title>
        <authorList>
            <person name="Hall C."/>
            <person name="Sahl J."/>
            <person name="Wagner D."/>
        </authorList>
    </citation>
    <scope>NUCLEOTIDE SEQUENCE [LARGE SCALE GENOMIC DNA]</scope>
    <source>
        <strain evidence="3 5">Bp8966</strain>
    </source>
</reference>
<evidence type="ECO:0000313" key="4">
    <source>
        <dbReference type="Proteomes" id="UP000068603"/>
    </source>
</evidence>
<proteinExistence type="predicted"/>
<dbReference type="RefSeq" id="WP_060149589.1">
    <property type="nucleotide sequence ID" value="NZ_LPGD01000060.1"/>
</dbReference>
<accession>A0A108G2S7</accession>
<dbReference type="Pfam" id="PF17194">
    <property type="entry name" value="AbiEi_3_N"/>
    <property type="match status" value="1"/>
</dbReference>
<dbReference type="Proteomes" id="UP000281098">
    <property type="component" value="Unassembled WGS sequence"/>
</dbReference>
<evidence type="ECO:0000313" key="3">
    <source>
        <dbReference type="EMBL" id="RQY86949.1"/>
    </source>
</evidence>
<dbReference type="InterPro" id="IPR021561">
    <property type="entry name" value="AbiEi_3"/>
</dbReference>
<evidence type="ECO:0000259" key="1">
    <source>
        <dbReference type="Pfam" id="PF17194"/>
    </source>
</evidence>
<dbReference type="Pfam" id="PF11459">
    <property type="entry name" value="AbiEi_3"/>
    <property type="match status" value="1"/>
</dbReference>
<comment type="caution">
    <text evidence="2">The sequence shown here is derived from an EMBL/GenBank/DDBJ whole genome shotgun (WGS) entry which is preliminary data.</text>
</comment>
<feature type="domain" description="Transcriptional regulator AbiEi antitoxin N-terminal" evidence="1">
    <location>
        <begin position="4"/>
        <end position="93"/>
    </location>
</feature>
<dbReference type="AlphaFoldDB" id="A0A108G2S7"/>
<gene>
    <name evidence="3" type="ORF">DF017_25950</name>
    <name evidence="2" type="ORF">WT44_12375</name>
</gene>
<evidence type="ECO:0000313" key="2">
    <source>
        <dbReference type="EMBL" id="KWA63555.1"/>
    </source>
</evidence>
<dbReference type="STRING" id="1503054.WT74_22005"/>
<keyword evidence="5" id="KW-1185">Reference proteome</keyword>
<sequence>MSNKTVQRLMQETRRGYPIDSETLRDMGVSAALASHMVKSGWLQRLSKGVYLLTGDTPSRDGIIAYLGRRVPGIHVGGKTALAWQGVRHNIAFNEKVVLWGPRPYRIPSWVAEHMHYTYQTTALFDESLPYSSGLAALPAGDPDLLVSVPERAILELASDIGKGQSMEEATNLVIGLRNLRVKTLDMLLHHCTSVKVVRLVRDLGQGADFPWAQDLQKHVNRLGEGTRWSNKMKNGKRLTLKP</sequence>
<dbReference type="Proteomes" id="UP000068603">
    <property type="component" value="Unassembled WGS sequence"/>
</dbReference>
<organism evidence="2">
    <name type="scientific">Burkholderia stagnalis</name>
    <dbReference type="NCBI Taxonomy" id="1503054"/>
    <lineage>
        <taxon>Bacteria</taxon>
        <taxon>Pseudomonadati</taxon>
        <taxon>Pseudomonadota</taxon>
        <taxon>Betaproteobacteria</taxon>
        <taxon>Burkholderiales</taxon>
        <taxon>Burkholderiaceae</taxon>
        <taxon>Burkholderia</taxon>
        <taxon>Burkholderia cepacia complex</taxon>
    </lineage>
</organism>
<reference evidence="2 4" key="1">
    <citation type="submission" date="2015-11" db="EMBL/GenBank/DDBJ databases">
        <title>Expanding the genomic diversity of Burkholderia species for the development of highly accurate diagnostics.</title>
        <authorList>
            <person name="Sahl J."/>
            <person name="Keim P."/>
            <person name="Wagner D."/>
        </authorList>
    </citation>
    <scope>NUCLEOTIDE SEQUENCE [LARGE SCALE GENOMIC DNA]</scope>
    <source>
        <strain evidence="2 4">MSMB1960WGS</strain>
    </source>
</reference>
<name>A0A108G2S7_9BURK</name>
<dbReference type="InterPro" id="IPR033455">
    <property type="entry name" value="AbiEi_3_N"/>
</dbReference>
<dbReference type="EMBL" id="LPHB01000035">
    <property type="protein sequence ID" value="KWA63555.1"/>
    <property type="molecule type" value="Genomic_DNA"/>
</dbReference>
<protein>
    <recommendedName>
        <fullName evidence="1">Transcriptional regulator AbiEi antitoxin N-terminal domain-containing protein</fullName>
    </recommendedName>
</protein>
<dbReference type="EMBL" id="QTPM01000040">
    <property type="protein sequence ID" value="RQY86949.1"/>
    <property type="molecule type" value="Genomic_DNA"/>
</dbReference>